<evidence type="ECO:0000313" key="1">
    <source>
        <dbReference type="EMBL" id="APO77321.1"/>
    </source>
</evidence>
<dbReference type="EMBL" id="CP017243">
    <property type="protein sequence ID" value="APO77321.1"/>
    <property type="molecule type" value="Genomic_DNA"/>
</dbReference>
<keyword evidence="1" id="KW-0614">Plasmid</keyword>
<geneLocation type="plasmid" evidence="2">
    <name>prsp8c3b</name>
</geneLocation>
<accession>A0A1L5PAU6</accession>
<proteinExistence type="predicted"/>
<organism evidence="1 2">
    <name type="scientific">Rhizobium etli 8C-3</name>
    <dbReference type="NCBI Taxonomy" id="538025"/>
    <lineage>
        <taxon>Bacteria</taxon>
        <taxon>Pseudomonadati</taxon>
        <taxon>Pseudomonadota</taxon>
        <taxon>Alphaproteobacteria</taxon>
        <taxon>Hyphomicrobiales</taxon>
        <taxon>Rhizobiaceae</taxon>
        <taxon>Rhizobium/Agrobacterium group</taxon>
        <taxon>Rhizobium</taxon>
    </lineage>
</organism>
<sequence length="58" mass="6191">MDQSAADMVSKVCIEILPPEREDTCTPDAAICPCCRKLRPASSMDDDGCGICDECLAP</sequence>
<reference evidence="1 2" key="1">
    <citation type="submission" date="2016-09" db="EMBL/GenBank/DDBJ databases">
        <title>The complete genome sequences of Rhizobium gallicum, symbiovars gallicum and phaseoli, symbionts associated to common bean (Phaseolus vulgaris).</title>
        <authorList>
            <person name="Bustos P."/>
            <person name="Santamaria R.I."/>
            <person name="Perez-Carrascal O.M."/>
            <person name="Juarez S."/>
            <person name="Lozano L."/>
            <person name="Martinez-Flores I."/>
            <person name="Martinez-Romero E."/>
            <person name="Cevallos M."/>
            <person name="Romero D."/>
            <person name="Davila G."/>
            <person name="Gonzalez V."/>
        </authorList>
    </citation>
    <scope>NUCLEOTIDE SEQUENCE [LARGE SCALE GENOMIC DNA]</scope>
    <source>
        <strain evidence="1 2">8C-3</strain>
        <plasmid evidence="2">Plasmid prsp8c3b</plasmid>
    </source>
</reference>
<name>A0A1L5PAU6_RHIET</name>
<evidence type="ECO:0000313" key="2">
    <source>
        <dbReference type="Proteomes" id="UP000185109"/>
    </source>
</evidence>
<dbReference type="Proteomes" id="UP000185109">
    <property type="component" value="Plasmid pRsp8C3b"/>
</dbReference>
<dbReference type="AlphaFoldDB" id="A0A1L5PAU6"/>
<gene>
    <name evidence="1" type="ORF">AM571_PB00023</name>
</gene>
<protein>
    <submittedName>
        <fullName evidence="1">Uncharacterized protein</fullName>
    </submittedName>
</protein>